<proteinExistence type="predicted"/>
<feature type="region of interest" description="Disordered" evidence="1">
    <location>
        <begin position="68"/>
        <end position="103"/>
    </location>
</feature>
<dbReference type="AlphaFoldDB" id="A0A438CYL9"/>
<name>A0A438CYL9_VITVI</name>
<evidence type="ECO:0000256" key="1">
    <source>
        <dbReference type="SAM" id="MobiDB-lite"/>
    </source>
</evidence>
<evidence type="ECO:0000313" key="2">
    <source>
        <dbReference type="EMBL" id="RVW28302.1"/>
    </source>
</evidence>
<protein>
    <submittedName>
        <fullName evidence="2">Uncharacterized protein</fullName>
    </submittedName>
</protein>
<evidence type="ECO:0000313" key="3">
    <source>
        <dbReference type="Proteomes" id="UP000288805"/>
    </source>
</evidence>
<comment type="caution">
    <text evidence="2">The sequence shown here is derived from an EMBL/GenBank/DDBJ whole genome shotgun (WGS) entry which is preliminary data.</text>
</comment>
<organism evidence="2 3">
    <name type="scientific">Vitis vinifera</name>
    <name type="common">Grape</name>
    <dbReference type="NCBI Taxonomy" id="29760"/>
    <lineage>
        <taxon>Eukaryota</taxon>
        <taxon>Viridiplantae</taxon>
        <taxon>Streptophyta</taxon>
        <taxon>Embryophyta</taxon>
        <taxon>Tracheophyta</taxon>
        <taxon>Spermatophyta</taxon>
        <taxon>Magnoliopsida</taxon>
        <taxon>eudicotyledons</taxon>
        <taxon>Gunneridae</taxon>
        <taxon>Pentapetalae</taxon>
        <taxon>rosids</taxon>
        <taxon>Vitales</taxon>
        <taxon>Vitaceae</taxon>
        <taxon>Viteae</taxon>
        <taxon>Vitis</taxon>
    </lineage>
</organism>
<dbReference type="Proteomes" id="UP000288805">
    <property type="component" value="Unassembled WGS sequence"/>
</dbReference>
<reference evidence="2 3" key="1">
    <citation type="journal article" date="2018" name="PLoS Genet.">
        <title>Population sequencing reveals clonal diversity and ancestral inbreeding in the grapevine cultivar Chardonnay.</title>
        <authorList>
            <person name="Roach M.J."/>
            <person name="Johnson D.L."/>
            <person name="Bohlmann J."/>
            <person name="van Vuuren H.J."/>
            <person name="Jones S.J."/>
            <person name="Pretorius I.S."/>
            <person name="Schmidt S.A."/>
            <person name="Borneman A.R."/>
        </authorList>
    </citation>
    <scope>NUCLEOTIDE SEQUENCE [LARGE SCALE GENOMIC DNA]</scope>
    <source>
        <strain evidence="3">cv. Chardonnay</strain>
        <tissue evidence="2">Leaf</tissue>
    </source>
</reference>
<gene>
    <name evidence="2" type="ORF">CK203_099930</name>
</gene>
<accession>A0A438CYL9</accession>
<dbReference type="EMBL" id="QGNW01001903">
    <property type="protein sequence ID" value="RVW28302.1"/>
    <property type="molecule type" value="Genomic_DNA"/>
</dbReference>
<sequence length="103" mass="11321">MFDAGLFMTENLTTLHSSSDRLIDEMASSLGDLKQLRPPLGPSSAGFHSCSGGHGISCSIHRSRLEYHENEGESVVAPTDQIENPHEKNAREKRKPSSSRNDE</sequence>